<reference evidence="2 3" key="1">
    <citation type="submission" date="2017-03" db="EMBL/GenBank/DDBJ databases">
        <title>WGS assembly of Porphyra umbilicalis.</title>
        <authorList>
            <person name="Brawley S.H."/>
            <person name="Blouin N.A."/>
            <person name="Ficko-Blean E."/>
            <person name="Wheeler G.L."/>
            <person name="Lohr M."/>
            <person name="Goodson H.V."/>
            <person name="Jenkins J.W."/>
            <person name="Blaby-Haas C.E."/>
            <person name="Helliwell K.E."/>
            <person name="Chan C."/>
            <person name="Marriage T."/>
            <person name="Bhattacharya D."/>
            <person name="Klein A.S."/>
            <person name="Badis Y."/>
            <person name="Brodie J."/>
            <person name="Cao Y."/>
            <person name="Collen J."/>
            <person name="Dittami S.M."/>
            <person name="Gachon C.M."/>
            <person name="Green B.R."/>
            <person name="Karpowicz S."/>
            <person name="Kim J.W."/>
            <person name="Kudahl U."/>
            <person name="Lin S."/>
            <person name="Michel G."/>
            <person name="Mittag M."/>
            <person name="Olson B.J."/>
            <person name="Pangilinan J."/>
            <person name="Peng Y."/>
            <person name="Qiu H."/>
            <person name="Shu S."/>
            <person name="Singer J.T."/>
            <person name="Smith A.G."/>
            <person name="Sprecher B.N."/>
            <person name="Wagner V."/>
            <person name="Wang W."/>
            <person name="Wang Z.-Y."/>
            <person name="Yan J."/>
            <person name="Yarish C."/>
            <person name="Zoeuner-Riek S."/>
            <person name="Zhuang Y."/>
            <person name="Zou Y."/>
            <person name="Lindquist E.A."/>
            <person name="Grimwood J."/>
            <person name="Barry K."/>
            <person name="Rokhsar D.S."/>
            <person name="Schmutz J."/>
            <person name="Stiller J.W."/>
            <person name="Grossman A.R."/>
            <person name="Prochnik S.E."/>
        </authorList>
    </citation>
    <scope>NUCLEOTIDE SEQUENCE [LARGE SCALE GENOMIC DNA]</scope>
    <source>
        <strain evidence="2">4086291</strain>
    </source>
</reference>
<gene>
    <name evidence="2" type="ORF">BU14_0652s0003</name>
</gene>
<feature type="compositionally biased region" description="Basic residues" evidence="1">
    <location>
        <begin position="7"/>
        <end position="18"/>
    </location>
</feature>
<dbReference type="AlphaFoldDB" id="A0A1X6NQI1"/>
<sequence>MGGCSHRLQRHATHRTCRNARPTWGQHTRPAGACTGQALARAVTITATPQAPSLTTSVRNVDTASAGLGLHLLTAPPAPYRATAAAHPPTPPYYPHPRHAPRNRNARAAANSTPTCRRSAAGMAPPLARRRLHKPLVARPLLAAGDLARRRVDRKPPRRRVQPLPSQRSCASPPLRSALIAGGRRRIIHRADALSVGWADRVVTRTAAEPDAHRVAVTDNGVTPATRKLVSQGSEQKVPLAKTQFGIHAVRRRRLLGTRRLRSDSRCRTWSAPPLHRRLFPC</sequence>
<feature type="region of interest" description="Disordered" evidence="1">
    <location>
        <begin position="1"/>
        <end position="31"/>
    </location>
</feature>
<evidence type="ECO:0000256" key="1">
    <source>
        <dbReference type="SAM" id="MobiDB-lite"/>
    </source>
</evidence>
<feature type="region of interest" description="Disordered" evidence="1">
    <location>
        <begin position="150"/>
        <end position="173"/>
    </location>
</feature>
<protein>
    <submittedName>
        <fullName evidence="2">Uncharacterized protein</fullName>
    </submittedName>
</protein>
<proteinExistence type="predicted"/>
<organism evidence="2 3">
    <name type="scientific">Porphyra umbilicalis</name>
    <name type="common">Purple laver</name>
    <name type="synonym">Red alga</name>
    <dbReference type="NCBI Taxonomy" id="2786"/>
    <lineage>
        <taxon>Eukaryota</taxon>
        <taxon>Rhodophyta</taxon>
        <taxon>Bangiophyceae</taxon>
        <taxon>Bangiales</taxon>
        <taxon>Bangiaceae</taxon>
        <taxon>Porphyra</taxon>
    </lineage>
</organism>
<name>A0A1X6NQI1_PORUM</name>
<feature type="compositionally biased region" description="Basic residues" evidence="1">
    <location>
        <begin position="151"/>
        <end position="161"/>
    </location>
</feature>
<evidence type="ECO:0000313" key="3">
    <source>
        <dbReference type="Proteomes" id="UP000218209"/>
    </source>
</evidence>
<accession>A0A1X6NQI1</accession>
<evidence type="ECO:0000313" key="2">
    <source>
        <dbReference type="EMBL" id="OSX70837.1"/>
    </source>
</evidence>
<dbReference type="Proteomes" id="UP000218209">
    <property type="component" value="Unassembled WGS sequence"/>
</dbReference>
<dbReference type="EMBL" id="KV919200">
    <property type="protein sequence ID" value="OSX70837.1"/>
    <property type="molecule type" value="Genomic_DNA"/>
</dbReference>
<keyword evidence="3" id="KW-1185">Reference proteome</keyword>